<sequence length="76" mass="8821">MLKIPNRRKMPVSEQQPRIIKIERPTTGRILAPLKMPSVQQQTFLTKNNPKISEDLASRLEALQRRVQEWKSSGQV</sequence>
<dbReference type="Proteomes" id="UP000515162">
    <property type="component" value="Chromosome 3L"/>
</dbReference>
<evidence type="ECO:0000313" key="2">
    <source>
        <dbReference type="RefSeq" id="XP_033159808.1"/>
    </source>
</evidence>
<protein>
    <submittedName>
        <fullName evidence="2">Uncharacterized protein LOC117140813</fullName>
    </submittedName>
</protein>
<dbReference type="RefSeq" id="XP_033159808.1">
    <property type="nucleotide sequence ID" value="XM_033303917.1"/>
</dbReference>
<accession>A0A6P8JUK9</accession>
<proteinExistence type="predicted"/>
<gene>
    <name evidence="2" type="primary">LOC117140813</name>
</gene>
<name>A0A6P8JUK9_DROMA</name>
<dbReference type="GeneID" id="117140813"/>
<evidence type="ECO:0000313" key="1">
    <source>
        <dbReference type="Proteomes" id="UP000515162"/>
    </source>
</evidence>
<keyword evidence="1" id="KW-1185">Reference proteome</keyword>
<organism evidence="1 2">
    <name type="scientific">Drosophila mauritiana</name>
    <name type="common">Fruit fly</name>
    <dbReference type="NCBI Taxonomy" id="7226"/>
    <lineage>
        <taxon>Eukaryota</taxon>
        <taxon>Metazoa</taxon>
        <taxon>Ecdysozoa</taxon>
        <taxon>Arthropoda</taxon>
        <taxon>Hexapoda</taxon>
        <taxon>Insecta</taxon>
        <taxon>Pterygota</taxon>
        <taxon>Neoptera</taxon>
        <taxon>Endopterygota</taxon>
        <taxon>Diptera</taxon>
        <taxon>Brachycera</taxon>
        <taxon>Muscomorpha</taxon>
        <taxon>Ephydroidea</taxon>
        <taxon>Drosophilidae</taxon>
        <taxon>Drosophila</taxon>
        <taxon>Sophophora</taxon>
    </lineage>
</organism>
<dbReference type="AlphaFoldDB" id="A0A6P8JUK9"/>
<reference evidence="2" key="1">
    <citation type="submission" date="2025-08" db="UniProtKB">
        <authorList>
            <consortium name="RefSeq"/>
        </authorList>
    </citation>
    <scope>IDENTIFICATION</scope>
    <source>
        <strain evidence="2">Mau12</strain>
        <tissue evidence="2">Whole Body</tissue>
    </source>
</reference>